<dbReference type="GO" id="GO:0009190">
    <property type="term" value="P:cyclic nucleotide biosynthetic process"/>
    <property type="evidence" value="ECO:0007669"/>
    <property type="project" value="InterPro"/>
</dbReference>
<dbReference type="PROSITE" id="PS50125">
    <property type="entry name" value="GUANYLATE_CYCLASE_2"/>
    <property type="match status" value="1"/>
</dbReference>
<dbReference type="InterPro" id="IPR027939">
    <property type="entry name" value="NMT1/THI5"/>
</dbReference>
<keyword evidence="12" id="KW-0812">Transmembrane</keyword>
<keyword evidence="7" id="KW-0663">Pyridoxal phosphate</keyword>
<feature type="transmembrane region" description="Helical" evidence="12">
    <location>
        <begin position="361"/>
        <end position="377"/>
    </location>
</feature>
<evidence type="ECO:0000259" key="14">
    <source>
        <dbReference type="PROSITE" id="PS50125"/>
    </source>
</evidence>
<feature type="transmembrane region" description="Helical" evidence="12">
    <location>
        <begin position="383"/>
        <end position="405"/>
    </location>
</feature>
<dbReference type="Pfam" id="PF00211">
    <property type="entry name" value="Guanylate_cyc"/>
    <property type="match status" value="1"/>
</dbReference>
<dbReference type="Gene3D" id="3.40.190.10">
    <property type="entry name" value="Periplasmic binding protein-like II"/>
    <property type="match status" value="2"/>
</dbReference>
<dbReference type="PANTHER" id="PTHR31528:SF1">
    <property type="entry name" value="4-AMINO-5-HYDROXYMETHYL-2-METHYLPYRIMIDINE PHOSPHATE SYNTHASE THI11-RELATED"/>
    <property type="match status" value="1"/>
</dbReference>
<feature type="transmembrane region" description="Helical" evidence="12">
    <location>
        <begin position="722"/>
        <end position="741"/>
    </location>
</feature>
<dbReference type="InterPro" id="IPR001054">
    <property type="entry name" value="A/G_cyclase"/>
</dbReference>
<evidence type="ECO:0000256" key="5">
    <source>
        <dbReference type="ARBA" id="ARBA00022679"/>
    </source>
</evidence>
<dbReference type="Gene3D" id="6.10.340.10">
    <property type="match status" value="1"/>
</dbReference>
<accession>A0A1H4NRY5</accession>
<dbReference type="CDD" id="cd07302">
    <property type="entry name" value="CHD"/>
    <property type="match status" value="1"/>
</dbReference>
<evidence type="ECO:0000256" key="12">
    <source>
        <dbReference type="SAM" id="Phobius"/>
    </source>
</evidence>
<name>A0A1H4NRY5_9BRAD</name>
<keyword evidence="13" id="KW-0732">Signal</keyword>
<dbReference type="OrthoDB" id="9789782at2"/>
<evidence type="ECO:0000256" key="9">
    <source>
        <dbReference type="ARBA" id="ARBA00023004"/>
    </source>
</evidence>
<dbReference type="AlphaFoldDB" id="A0A1H4NRY5"/>
<reference evidence="15 16" key="1">
    <citation type="submission" date="2016-10" db="EMBL/GenBank/DDBJ databases">
        <authorList>
            <person name="de Groot N.N."/>
        </authorList>
    </citation>
    <scope>NUCLEOTIDE SEQUENCE [LARGE SCALE GENOMIC DNA]</scope>
    <source>
        <strain evidence="15 16">GAS522</strain>
    </source>
</reference>
<feature type="signal peptide" evidence="13">
    <location>
        <begin position="1"/>
        <end position="37"/>
    </location>
</feature>
<keyword evidence="8" id="KW-0784">Thiamine biosynthesis</keyword>
<dbReference type="Gene3D" id="3.30.70.1230">
    <property type="entry name" value="Nucleotide cyclase"/>
    <property type="match status" value="1"/>
</dbReference>
<dbReference type="GO" id="GO:0004016">
    <property type="term" value="F:adenylate cyclase activity"/>
    <property type="evidence" value="ECO:0007669"/>
    <property type="project" value="UniProtKB-ARBA"/>
</dbReference>
<feature type="chain" id="PRO_5010367616" description="Thiamine pyrimidine synthase" evidence="13">
    <location>
        <begin position="38"/>
        <end position="1077"/>
    </location>
</feature>
<evidence type="ECO:0000256" key="2">
    <source>
        <dbReference type="ARBA" id="ARBA00004948"/>
    </source>
</evidence>
<dbReference type="SUPFAM" id="SSF53850">
    <property type="entry name" value="Periplasmic binding protein-like II"/>
    <property type="match status" value="1"/>
</dbReference>
<keyword evidence="6" id="KW-0479">Metal-binding</keyword>
<dbReference type="GO" id="GO:0046872">
    <property type="term" value="F:metal ion binding"/>
    <property type="evidence" value="ECO:0007669"/>
    <property type="project" value="UniProtKB-KW"/>
</dbReference>
<evidence type="ECO:0000256" key="4">
    <source>
        <dbReference type="ARBA" id="ARBA00011738"/>
    </source>
</evidence>
<evidence type="ECO:0000256" key="8">
    <source>
        <dbReference type="ARBA" id="ARBA00022977"/>
    </source>
</evidence>
<dbReference type="InterPro" id="IPR029787">
    <property type="entry name" value="Nucleotide_cyclase"/>
</dbReference>
<dbReference type="RefSeq" id="WP_083387520.1">
    <property type="nucleotide sequence ID" value="NZ_FNTI01000001.1"/>
</dbReference>
<evidence type="ECO:0000256" key="11">
    <source>
        <dbReference type="ARBA" id="ARBA00048179"/>
    </source>
</evidence>
<keyword evidence="5" id="KW-0808">Transferase</keyword>
<feature type="domain" description="Guanylate cyclase" evidence="14">
    <location>
        <begin position="823"/>
        <end position="955"/>
    </location>
</feature>
<comment type="subunit">
    <text evidence="4">Homodimer.</text>
</comment>
<keyword evidence="12" id="KW-0472">Membrane</keyword>
<comment type="pathway">
    <text evidence="2">Cofactor biosynthesis; thiamine diphosphate biosynthesis.</text>
</comment>
<proteinExistence type="inferred from homology"/>
<dbReference type="Proteomes" id="UP000183208">
    <property type="component" value="Unassembled WGS sequence"/>
</dbReference>
<dbReference type="SMART" id="SM00044">
    <property type="entry name" value="CYCc"/>
    <property type="match status" value="1"/>
</dbReference>
<dbReference type="PANTHER" id="PTHR31528">
    <property type="entry name" value="4-AMINO-5-HYDROXYMETHYL-2-METHYLPYRIMIDINE PHOSPHATE SYNTHASE THI11-RELATED"/>
    <property type="match status" value="1"/>
</dbReference>
<dbReference type="SUPFAM" id="SSF55073">
    <property type="entry name" value="Nucleotide cyclase"/>
    <property type="match status" value="1"/>
</dbReference>
<evidence type="ECO:0000256" key="13">
    <source>
        <dbReference type="SAM" id="SignalP"/>
    </source>
</evidence>
<evidence type="ECO:0000256" key="7">
    <source>
        <dbReference type="ARBA" id="ARBA00022898"/>
    </source>
</evidence>
<protein>
    <recommendedName>
        <fullName evidence="10">Thiamine pyrimidine synthase</fullName>
    </recommendedName>
</protein>
<dbReference type="GO" id="GO:0016740">
    <property type="term" value="F:transferase activity"/>
    <property type="evidence" value="ECO:0007669"/>
    <property type="project" value="UniProtKB-KW"/>
</dbReference>
<comment type="catalytic activity">
    <reaction evidence="11">
        <text>N(6)-(pyridoxal phosphate)-L-lysyl-[4-amino-5-hydroxymethyl-2-methylpyrimidine phosphate synthase] + L-histidyl-[4-amino-5-hydroxymethyl-2-methylpyrimidine phosphate synthase] + 2 Fe(3+) + 4 H2O = L-lysyl-[4-amino-5-hydroxymethyl-2-methylpyrimidine phosphate synthase] + (2S)-2-amino-5-hydroxy-4-oxopentanoyl-[4-amino-5-hydroxymethyl-2-methylpyrimidine phosphate synthase] + 4-amino-2-methyl-5-(phosphooxymethyl)pyrimidine + 3-oxopropanoate + 2 Fe(2+) + 2 H(+)</text>
        <dbReference type="Rhea" id="RHEA:65756"/>
        <dbReference type="Rhea" id="RHEA-COMP:16892"/>
        <dbReference type="Rhea" id="RHEA-COMP:16893"/>
        <dbReference type="Rhea" id="RHEA-COMP:16894"/>
        <dbReference type="Rhea" id="RHEA-COMP:16895"/>
        <dbReference type="ChEBI" id="CHEBI:15377"/>
        <dbReference type="ChEBI" id="CHEBI:15378"/>
        <dbReference type="ChEBI" id="CHEBI:29033"/>
        <dbReference type="ChEBI" id="CHEBI:29034"/>
        <dbReference type="ChEBI" id="CHEBI:29969"/>
        <dbReference type="ChEBI" id="CHEBI:29979"/>
        <dbReference type="ChEBI" id="CHEBI:33190"/>
        <dbReference type="ChEBI" id="CHEBI:58354"/>
        <dbReference type="ChEBI" id="CHEBI:143915"/>
        <dbReference type="ChEBI" id="CHEBI:157692"/>
    </reaction>
    <physiologicalReaction direction="left-to-right" evidence="11">
        <dbReference type="Rhea" id="RHEA:65757"/>
    </physiologicalReaction>
</comment>
<keyword evidence="12" id="KW-1133">Transmembrane helix</keyword>
<evidence type="ECO:0000256" key="10">
    <source>
        <dbReference type="ARBA" id="ARBA00033171"/>
    </source>
</evidence>
<organism evidence="15 16">
    <name type="scientific">Bradyrhizobium lablabi</name>
    <dbReference type="NCBI Taxonomy" id="722472"/>
    <lineage>
        <taxon>Bacteria</taxon>
        <taxon>Pseudomonadati</taxon>
        <taxon>Pseudomonadota</taxon>
        <taxon>Alphaproteobacteria</taxon>
        <taxon>Hyphomicrobiales</taxon>
        <taxon>Nitrobacteraceae</taxon>
        <taxon>Bradyrhizobium</taxon>
    </lineage>
</organism>
<evidence type="ECO:0000256" key="1">
    <source>
        <dbReference type="ARBA" id="ARBA00003469"/>
    </source>
</evidence>
<comment type="similarity">
    <text evidence="3">Belongs to the NMT1/THI5 family.</text>
</comment>
<dbReference type="GO" id="GO:0009228">
    <property type="term" value="P:thiamine biosynthetic process"/>
    <property type="evidence" value="ECO:0007669"/>
    <property type="project" value="UniProtKB-KW"/>
</dbReference>
<evidence type="ECO:0000313" key="16">
    <source>
        <dbReference type="Proteomes" id="UP000183208"/>
    </source>
</evidence>
<dbReference type="InterPro" id="IPR015168">
    <property type="entry name" value="SsuA/THI5"/>
</dbReference>
<evidence type="ECO:0000256" key="6">
    <source>
        <dbReference type="ARBA" id="ARBA00022723"/>
    </source>
</evidence>
<comment type="function">
    <text evidence="1">Responsible for the formation of the pyrimidine heterocycle in the thiamine biosynthesis pathway. Catalyzes the formation of hydroxymethylpyrimidine phosphate (HMP-P) from histidine and pyridoxal phosphate (PLP). The protein uses PLP and the active site histidine to form HMP-P, generating an inactive enzyme. The enzyme can only undergo a single turnover, which suggests it is a suicide enzyme.</text>
</comment>
<evidence type="ECO:0000256" key="3">
    <source>
        <dbReference type="ARBA" id="ARBA00009406"/>
    </source>
</evidence>
<feature type="transmembrane region" description="Helical" evidence="12">
    <location>
        <begin position="336"/>
        <end position="354"/>
    </location>
</feature>
<dbReference type="Gene3D" id="3.30.450.20">
    <property type="entry name" value="PAS domain"/>
    <property type="match status" value="1"/>
</dbReference>
<keyword evidence="9" id="KW-0408">Iron</keyword>
<gene>
    <name evidence="15" type="ORF">SAMN05444171_0372</name>
</gene>
<dbReference type="GO" id="GO:0035556">
    <property type="term" value="P:intracellular signal transduction"/>
    <property type="evidence" value="ECO:0007669"/>
    <property type="project" value="InterPro"/>
</dbReference>
<evidence type="ECO:0000313" key="15">
    <source>
        <dbReference type="EMBL" id="SEB97889.1"/>
    </source>
</evidence>
<dbReference type="Pfam" id="PF09084">
    <property type="entry name" value="NMT1"/>
    <property type="match status" value="1"/>
</dbReference>
<sequence length="1077" mass="119143">MAQSRLAAVKNRATQVWPKLATLVIAACLLLPPLHQAAALEQVSLQLKWKHQFQFAGYYQALEQGFYRDAGLDVTIREGGPDIEVAEAVAGGKADFGICSASVLREWAKGLHLVVLAVIFQQSPAIILVPRRADISSVSDLRGRTLMDAPGSDEIAAMLKHEGVDYRAMPRIDHRGDPRDLLAGRADAMVAYSTNEPFVLERLGAAYRTFSPSEYGVDFYGDNLCAFEAQVKAHRDRAAAFRAASLKGWAYALAHKEATVDLILRAYSKTKSRDALLFEATRTAMLVGHDPDLIGAQDPTRWRRIAATYHQLGLLRDDALPQALIWEGSDTGMHAWSMPLLLGSVTAALAYLAYRRRRSMAAAFAWLVMLPPIVAIGRPRLSLIMSLLFIALSIPVLIFILIYNYNKNSAGMVSILDDAVAQTSRAGVERTKSLIESTESPLRFLATVAAADSGYFRTEQSNDLLYRALTSAEHIDAAYVSFEDGYHRVVTRIDEDRRRNDPRIVAVANWHASYIDAISFGLSRVRHRKFFDIWPHEVDEYNIATDVDIRTLPGYQTAKTTRTLAVTEPSINPDTGFPILSLRVPIFHGVDFIGCASANITIDVLSRFLDKHRASAHSTTLIADRNDGKIIAFPNMQKGVRVENDKLRIATLADIDDPDVREASRQHARTDADSFAFRSPANGEDVIAAFANFPDGFGQPWQVITLTPIDDFVGTLKATNRLIMVVIIILTMIELFFIYFASRRLSRPVENVSQQLQAIEGLQFDVPTSQPSNIREIAKLEHAASLLRNSLKSFSSFVPLDIVRQLIKSGIPLTLGVEPRFLTIFFSDLENFSSHSETLAPDDLLVQISTYLEQVSGAIAEEGGTVDKFIGDGVMAFWNAPVERPDHVLRACAGALRAARRMERVNDAWEAEGRPRIRIRIGLNCANVLVGNVGSSARLSYTALGDGVNVAARLEGINKLFGTTICISDSMYNQAQSDVYARPLKRVQVKGRKTEFMIYELLAFRASDDPELTVRDGDEQLCAMTWEASQQMEAGDFTASARGYRAILDKFPADPVAKFMLKECEERAANLPEKVGG</sequence>
<dbReference type="EMBL" id="FNTI01000001">
    <property type="protein sequence ID" value="SEB97889.1"/>
    <property type="molecule type" value="Genomic_DNA"/>
</dbReference>